<evidence type="ECO:0000256" key="4">
    <source>
        <dbReference type="ARBA" id="ARBA00022516"/>
    </source>
</evidence>
<proteinExistence type="inferred from homology"/>
<dbReference type="GO" id="GO:0005783">
    <property type="term" value="C:endoplasmic reticulum"/>
    <property type="evidence" value="ECO:0007669"/>
    <property type="project" value="TreeGrafter"/>
</dbReference>
<evidence type="ECO:0000256" key="12">
    <source>
        <dbReference type="ARBA" id="ARBA00023315"/>
    </source>
</evidence>
<keyword evidence="17" id="KW-1185">Reference proteome</keyword>
<feature type="transmembrane region" description="Helical" evidence="15">
    <location>
        <begin position="289"/>
        <end position="310"/>
    </location>
</feature>
<feature type="compositionally biased region" description="Acidic residues" evidence="14">
    <location>
        <begin position="575"/>
        <end position="591"/>
    </location>
</feature>
<feature type="region of interest" description="Disordered" evidence="14">
    <location>
        <begin position="560"/>
        <end position="591"/>
    </location>
</feature>
<dbReference type="SUPFAM" id="SSF69593">
    <property type="entry name" value="Glycerol-3-phosphate (1)-acyltransferase"/>
    <property type="match status" value="1"/>
</dbReference>
<accession>A0A914HWL9</accession>
<keyword evidence="12" id="KW-0012">Acyltransferase</keyword>
<dbReference type="PANTHER" id="PTHR23063">
    <property type="entry name" value="PHOSPHOLIPID ACYLTRANSFERASE"/>
    <property type="match status" value="1"/>
</dbReference>
<dbReference type="GO" id="GO:0008654">
    <property type="term" value="P:phospholipid biosynthetic process"/>
    <property type="evidence" value="ECO:0007669"/>
    <property type="project" value="UniProtKB-KW"/>
</dbReference>
<keyword evidence="4" id="KW-0444">Lipid biosynthesis</keyword>
<protein>
    <submittedName>
        <fullName evidence="18">Phospholipid/glycerol acyltransferase domain-containing protein</fullName>
    </submittedName>
</protein>
<reference evidence="18" key="1">
    <citation type="submission" date="2022-11" db="UniProtKB">
        <authorList>
            <consortium name="WormBaseParasite"/>
        </authorList>
    </citation>
    <scope>IDENTIFICATION</scope>
</reference>
<dbReference type="PANTHER" id="PTHR23063:SF2">
    <property type="entry name" value="GLYCEROL-3-PHOSPHATE ACYLTRANSFERASE 4, ISOFORM D-RELATED"/>
    <property type="match status" value="1"/>
</dbReference>
<evidence type="ECO:0000256" key="10">
    <source>
        <dbReference type="ARBA" id="ARBA00023209"/>
    </source>
</evidence>
<organism evidence="17 18">
    <name type="scientific">Globodera rostochiensis</name>
    <name type="common">Golden nematode worm</name>
    <name type="synonym">Heterodera rostochiensis</name>
    <dbReference type="NCBI Taxonomy" id="31243"/>
    <lineage>
        <taxon>Eukaryota</taxon>
        <taxon>Metazoa</taxon>
        <taxon>Ecdysozoa</taxon>
        <taxon>Nematoda</taxon>
        <taxon>Chromadorea</taxon>
        <taxon>Rhabditida</taxon>
        <taxon>Tylenchina</taxon>
        <taxon>Tylenchomorpha</taxon>
        <taxon>Tylenchoidea</taxon>
        <taxon>Heteroderidae</taxon>
        <taxon>Heteroderinae</taxon>
        <taxon>Globodera</taxon>
    </lineage>
</organism>
<dbReference type="GO" id="GO:0019432">
    <property type="term" value="P:triglyceride biosynthetic process"/>
    <property type="evidence" value="ECO:0007669"/>
    <property type="project" value="TreeGrafter"/>
</dbReference>
<evidence type="ECO:0000256" key="14">
    <source>
        <dbReference type="SAM" id="MobiDB-lite"/>
    </source>
</evidence>
<feature type="compositionally biased region" description="Low complexity" evidence="14">
    <location>
        <begin position="165"/>
        <end position="177"/>
    </location>
</feature>
<comment type="pathway">
    <text evidence="2">Lipid metabolism.</text>
</comment>
<keyword evidence="11" id="KW-1208">Phospholipid metabolism</keyword>
<evidence type="ECO:0000313" key="18">
    <source>
        <dbReference type="WBParaSite" id="Gr19_v10_g4701.t1"/>
    </source>
</evidence>
<evidence type="ECO:0000256" key="9">
    <source>
        <dbReference type="ARBA" id="ARBA00023136"/>
    </source>
</evidence>
<name>A0A914HWL9_GLORO</name>
<evidence type="ECO:0000259" key="16">
    <source>
        <dbReference type="SMART" id="SM00563"/>
    </source>
</evidence>
<comment type="pathway">
    <text evidence="13">Phospholipid metabolism.</text>
</comment>
<evidence type="ECO:0000256" key="15">
    <source>
        <dbReference type="SAM" id="Phobius"/>
    </source>
</evidence>
<dbReference type="WBParaSite" id="Gr19_v10_g4701.t1">
    <property type="protein sequence ID" value="Gr19_v10_g4701.t1"/>
    <property type="gene ID" value="Gr19_v10_g4701"/>
</dbReference>
<sequence>MSLLLLATAEHLLVLSAFFFPPALIIVLLVVILATFGKSLGLRERYISMLIRIFEWGAGEIQNRRKKSGVVTGSSIFELGDCYATSDEELEEECGGSAAEFGEFSGGGGGAGGGSSDSGRSGAGGHYCSMDLASMQSPTDSGLAPSPLARSMNSMPSLRKASSAHHGSLTSLCSTSSARSARARHGSGQSIIIRETSIHHLDDEEYQFQTLVNSRGWQGIRDSMYFIKAGVEAIIEDDVTSRFKAEQLASWNMLTRTSVSFYHFLSWKLTILWGVGFMFRYMFMLPMRLVVFSVSLITVVLGTAVVGLCPNGRLKRWLNEKLMLVVMRIGSRAFSALIYFHDRENKAKCGGICVANHTSPIDVMILGSDTAYALIGQQHGGVLGLIQRALSRASSHIWFERSESKDRSLVRKRLFDHVQDPTKLPVLIFPEGTCINNTSVMMFKKGCFEVNAPIYPIAMKYDTRFGDAFWNSSEQSYFRYLLQMMTSWALICHVWYLPPMMKEPGESAIDLANRVKKAIAVRGGLVDLEWDGQLKRSKVPARMVDEQRERYYQRYQRYTSFSDPPSLTHAPSSNDEADDDNNGNNDDDVDNITEVVAPHDCVVAAVAANAVNCAVERSK</sequence>
<keyword evidence="8" id="KW-0443">Lipid metabolism</keyword>
<dbReference type="InterPro" id="IPR045252">
    <property type="entry name" value="LPCAT1-like"/>
</dbReference>
<comment type="subcellular location">
    <subcellularLocation>
        <location evidence="1">Membrane</location>
    </subcellularLocation>
</comment>
<dbReference type="InterPro" id="IPR002123">
    <property type="entry name" value="Plipid/glycerol_acylTrfase"/>
</dbReference>
<keyword evidence="6 15" id="KW-0812">Transmembrane</keyword>
<evidence type="ECO:0000256" key="1">
    <source>
        <dbReference type="ARBA" id="ARBA00004370"/>
    </source>
</evidence>
<keyword evidence="5" id="KW-0808">Transferase</keyword>
<keyword evidence="10" id="KW-0594">Phospholipid biosynthesis</keyword>
<dbReference type="GO" id="GO:0016020">
    <property type="term" value="C:membrane"/>
    <property type="evidence" value="ECO:0007669"/>
    <property type="project" value="UniProtKB-SubCell"/>
</dbReference>
<dbReference type="Proteomes" id="UP000887572">
    <property type="component" value="Unplaced"/>
</dbReference>
<feature type="domain" description="Phospholipid/glycerol acyltransferase" evidence="16">
    <location>
        <begin position="351"/>
        <end position="462"/>
    </location>
</feature>
<dbReference type="AlphaFoldDB" id="A0A914HWL9"/>
<evidence type="ECO:0000256" key="8">
    <source>
        <dbReference type="ARBA" id="ARBA00023098"/>
    </source>
</evidence>
<evidence type="ECO:0000256" key="7">
    <source>
        <dbReference type="ARBA" id="ARBA00022989"/>
    </source>
</evidence>
<feature type="transmembrane region" description="Helical" evidence="15">
    <location>
        <begin position="12"/>
        <end position="36"/>
    </location>
</feature>
<evidence type="ECO:0000256" key="5">
    <source>
        <dbReference type="ARBA" id="ARBA00022679"/>
    </source>
</evidence>
<dbReference type="CDD" id="cd07991">
    <property type="entry name" value="LPLAT_LPCAT1-like"/>
    <property type="match status" value="1"/>
</dbReference>
<evidence type="ECO:0000256" key="6">
    <source>
        <dbReference type="ARBA" id="ARBA00022692"/>
    </source>
</evidence>
<dbReference type="SMART" id="SM00563">
    <property type="entry name" value="PlsC"/>
    <property type="match status" value="1"/>
</dbReference>
<feature type="region of interest" description="Disordered" evidence="14">
    <location>
        <begin position="136"/>
        <end position="177"/>
    </location>
</feature>
<keyword evidence="7 15" id="KW-1133">Transmembrane helix</keyword>
<comment type="similarity">
    <text evidence="3">Belongs to the 1-acyl-sn-glycerol-3-phosphate acyltransferase family.</text>
</comment>
<evidence type="ECO:0000256" key="2">
    <source>
        <dbReference type="ARBA" id="ARBA00005189"/>
    </source>
</evidence>
<feature type="transmembrane region" description="Helical" evidence="15">
    <location>
        <begin position="261"/>
        <end position="283"/>
    </location>
</feature>
<evidence type="ECO:0000313" key="17">
    <source>
        <dbReference type="Proteomes" id="UP000887572"/>
    </source>
</evidence>
<evidence type="ECO:0000256" key="3">
    <source>
        <dbReference type="ARBA" id="ARBA00008655"/>
    </source>
</evidence>
<feature type="compositionally biased region" description="Polar residues" evidence="14">
    <location>
        <begin position="560"/>
        <end position="573"/>
    </location>
</feature>
<keyword evidence="9 15" id="KW-0472">Membrane</keyword>
<evidence type="ECO:0000256" key="13">
    <source>
        <dbReference type="ARBA" id="ARBA00025707"/>
    </source>
</evidence>
<dbReference type="GO" id="GO:0004366">
    <property type="term" value="F:glycerol-3-phosphate O-acyltransferase activity"/>
    <property type="evidence" value="ECO:0007669"/>
    <property type="project" value="TreeGrafter"/>
</dbReference>
<evidence type="ECO:0000256" key="11">
    <source>
        <dbReference type="ARBA" id="ARBA00023264"/>
    </source>
</evidence>
<dbReference type="Pfam" id="PF01553">
    <property type="entry name" value="Acyltransferase"/>
    <property type="match status" value="1"/>
</dbReference>